<dbReference type="Pfam" id="PF00753">
    <property type="entry name" value="Lactamase_B"/>
    <property type="match status" value="1"/>
</dbReference>
<dbReference type="PANTHER" id="PTHR42978">
    <property type="entry name" value="QUORUM-QUENCHING LACTONASE YTNP-RELATED-RELATED"/>
    <property type="match status" value="1"/>
</dbReference>
<dbReference type="Proteomes" id="UP000274358">
    <property type="component" value="Unassembled WGS sequence"/>
</dbReference>
<keyword evidence="2" id="KW-0479">Metal-binding</keyword>
<dbReference type="InterPro" id="IPR051013">
    <property type="entry name" value="MBL_superfamily_lactonases"/>
</dbReference>
<name>A0A3S0PGA2_9GAMM</name>
<dbReference type="GO" id="GO:0046872">
    <property type="term" value="F:metal ion binding"/>
    <property type="evidence" value="ECO:0007669"/>
    <property type="project" value="UniProtKB-KW"/>
</dbReference>
<dbReference type="CDD" id="cd07720">
    <property type="entry name" value="OPHC2-like_MBL-fold"/>
    <property type="match status" value="1"/>
</dbReference>
<evidence type="ECO:0000313" key="7">
    <source>
        <dbReference type="EMBL" id="RUL71828.1"/>
    </source>
</evidence>
<evidence type="ECO:0000256" key="1">
    <source>
        <dbReference type="ARBA" id="ARBA00007749"/>
    </source>
</evidence>
<dbReference type="AlphaFoldDB" id="A0A3S0PGA2"/>
<dbReference type="GO" id="GO:0016787">
    <property type="term" value="F:hydrolase activity"/>
    <property type="evidence" value="ECO:0007669"/>
    <property type="project" value="UniProtKB-KW"/>
</dbReference>
<keyword evidence="8" id="KW-1185">Reference proteome</keyword>
<comment type="similarity">
    <text evidence="1">Belongs to the metallo-beta-lactamase superfamily.</text>
</comment>
<dbReference type="InterPro" id="IPR001279">
    <property type="entry name" value="Metallo-B-lactamas"/>
</dbReference>
<gene>
    <name evidence="7" type="ORF">EKH80_18195</name>
</gene>
<proteinExistence type="inferred from homology"/>
<feature type="signal peptide" evidence="5">
    <location>
        <begin position="1"/>
        <end position="32"/>
    </location>
</feature>
<keyword evidence="3 7" id="KW-0378">Hydrolase</keyword>
<sequence length="326" mass="35493">MSTKQRFVRAAMTTALLLGTVIGGASVESAHAAAPMAKTSAPAYYRMMLGDFEITALSDGTSPLPVQNLLTHTTPEQTNKTLAASFIQPPYEMNFNAFLVNTGSKLVLIDTGSGAFYGPNVGKLLARLKASGYKPEQVDEVYITHMHLDHVGGLVDHGKRVFPNAIVRADQRDADFWLSPAQMDKAPKEAKDFFKIAMDALNPYVQAGRFKPFHGETELVPGIRAVDLSGHTPGHTGYMIQSKGQKMLVWGDVLHVPAIQFAQPDITIQFDTDSQSALSVRDHVLADAAKEGYYIAGAHLNFPAIGHVRKAGSGYEWLPVQYSELH</sequence>
<evidence type="ECO:0000256" key="5">
    <source>
        <dbReference type="SAM" id="SignalP"/>
    </source>
</evidence>
<dbReference type="SUPFAM" id="SSF56281">
    <property type="entry name" value="Metallo-hydrolase/oxidoreductase"/>
    <property type="match status" value="1"/>
</dbReference>
<evidence type="ECO:0000313" key="8">
    <source>
        <dbReference type="Proteomes" id="UP000274358"/>
    </source>
</evidence>
<dbReference type="RefSeq" id="WP_126686218.1">
    <property type="nucleotide sequence ID" value="NZ_RYYV01000017.1"/>
</dbReference>
<protein>
    <submittedName>
        <fullName evidence="7">MBL fold metallo-hydrolase</fullName>
    </submittedName>
</protein>
<organism evidence="7 8">
    <name type="scientific">Dyella choica</name>
    <dbReference type="NCBI Taxonomy" id="1927959"/>
    <lineage>
        <taxon>Bacteria</taxon>
        <taxon>Pseudomonadati</taxon>
        <taxon>Pseudomonadota</taxon>
        <taxon>Gammaproteobacteria</taxon>
        <taxon>Lysobacterales</taxon>
        <taxon>Rhodanobacteraceae</taxon>
        <taxon>Dyella</taxon>
    </lineage>
</organism>
<reference evidence="7 8" key="1">
    <citation type="submission" date="2018-12" db="EMBL/GenBank/DDBJ databases">
        <title>Dyella dinghuensis sp. nov. DHOA06 and Dyella choica sp. nov. 4M-K27, isolated from forest soil.</title>
        <authorList>
            <person name="Qiu L.-H."/>
            <person name="Gao Z.-H."/>
        </authorList>
    </citation>
    <scope>NUCLEOTIDE SEQUENCE [LARGE SCALE GENOMIC DNA]</scope>
    <source>
        <strain evidence="7 8">4M-K27</strain>
    </source>
</reference>
<dbReference type="SMART" id="SM00849">
    <property type="entry name" value="Lactamase_B"/>
    <property type="match status" value="1"/>
</dbReference>
<feature type="chain" id="PRO_5018700343" evidence="5">
    <location>
        <begin position="33"/>
        <end position="326"/>
    </location>
</feature>
<dbReference type="OrthoDB" id="5443440at2"/>
<dbReference type="EMBL" id="RYYV01000017">
    <property type="protein sequence ID" value="RUL71828.1"/>
    <property type="molecule type" value="Genomic_DNA"/>
</dbReference>
<evidence type="ECO:0000256" key="2">
    <source>
        <dbReference type="ARBA" id="ARBA00022723"/>
    </source>
</evidence>
<dbReference type="Gene3D" id="3.60.15.10">
    <property type="entry name" value="Ribonuclease Z/Hydroxyacylglutathione hydrolase-like"/>
    <property type="match status" value="1"/>
</dbReference>
<comment type="caution">
    <text evidence="7">The sequence shown here is derived from an EMBL/GenBank/DDBJ whole genome shotgun (WGS) entry which is preliminary data.</text>
</comment>
<accession>A0A3S0PGA2</accession>
<evidence type="ECO:0000256" key="3">
    <source>
        <dbReference type="ARBA" id="ARBA00022801"/>
    </source>
</evidence>
<evidence type="ECO:0000256" key="4">
    <source>
        <dbReference type="ARBA" id="ARBA00022833"/>
    </source>
</evidence>
<dbReference type="InterPro" id="IPR036866">
    <property type="entry name" value="RibonucZ/Hydroxyglut_hydro"/>
</dbReference>
<keyword evidence="5" id="KW-0732">Signal</keyword>
<keyword evidence="4" id="KW-0862">Zinc</keyword>
<feature type="domain" description="Metallo-beta-lactamase" evidence="6">
    <location>
        <begin position="94"/>
        <end position="299"/>
    </location>
</feature>
<evidence type="ECO:0000259" key="6">
    <source>
        <dbReference type="SMART" id="SM00849"/>
    </source>
</evidence>
<dbReference type="PANTHER" id="PTHR42978:SF6">
    <property type="entry name" value="QUORUM-QUENCHING LACTONASE YTNP-RELATED"/>
    <property type="match status" value="1"/>
</dbReference>